<dbReference type="RefSeq" id="WP_085148254.1">
    <property type="nucleotide sequence ID" value="NZ_AP022612.1"/>
</dbReference>
<keyword evidence="3" id="KW-0805">Transcription regulation</keyword>
<evidence type="ECO:0000256" key="5">
    <source>
        <dbReference type="ARBA" id="ARBA00023125"/>
    </source>
</evidence>
<proteinExistence type="inferred from homology"/>
<name>A0A7I7XZ92_9MYCO</name>
<evidence type="ECO:0000259" key="8">
    <source>
        <dbReference type="Pfam" id="PF04542"/>
    </source>
</evidence>
<accession>A0A7I7XZ92</accession>
<dbReference type="Pfam" id="PF04542">
    <property type="entry name" value="Sigma70_r2"/>
    <property type="match status" value="1"/>
</dbReference>
<dbReference type="Gene3D" id="3.10.450.50">
    <property type="match status" value="1"/>
</dbReference>
<evidence type="ECO:0000256" key="6">
    <source>
        <dbReference type="ARBA" id="ARBA00023163"/>
    </source>
</evidence>
<evidence type="ECO:0000313" key="11">
    <source>
        <dbReference type="Proteomes" id="UP000466931"/>
    </source>
</evidence>
<comment type="subunit">
    <text evidence="2">Interacts transiently with the RNA polymerase catalytic core formed by RpoA, RpoB, RpoC and RpoZ (2 alpha, 1 beta, 1 beta' and 1 omega subunit) to form the RNA polymerase holoenzyme that can initiate transcription.</text>
</comment>
<dbReference type="PANTHER" id="PTHR30173:SF43">
    <property type="entry name" value="ECF RNA POLYMERASE SIGMA FACTOR SIGI-RELATED"/>
    <property type="match status" value="1"/>
</dbReference>
<dbReference type="InterPro" id="IPR013324">
    <property type="entry name" value="RNA_pol_sigma_r3/r4-like"/>
</dbReference>
<evidence type="ECO:0000256" key="2">
    <source>
        <dbReference type="ARBA" id="ARBA00011344"/>
    </source>
</evidence>
<feature type="region of interest" description="Disordered" evidence="7">
    <location>
        <begin position="303"/>
        <end position="327"/>
    </location>
</feature>
<dbReference type="OrthoDB" id="3211555at2"/>
<dbReference type="Proteomes" id="UP000466931">
    <property type="component" value="Chromosome"/>
</dbReference>
<evidence type="ECO:0000259" key="9">
    <source>
        <dbReference type="Pfam" id="PF08281"/>
    </source>
</evidence>
<dbReference type="GO" id="GO:0003677">
    <property type="term" value="F:DNA binding"/>
    <property type="evidence" value="ECO:0007669"/>
    <property type="project" value="UniProtKB-KW"/>
</dbReference>
<keyword evidence="5" id="KW-0238">DNA-binding</keyword>
<dbReference type="Gene3D" id="1.10.10.10">
    <property type="entry name" value="Winged helix-like DNA-binding domain superfamily/Winged helix DNA-binding domain"/>
    <property type="match status" value="1"/>
</dbReference>
<dbReference type="Gene3D" id="1.10.1740.10">
    <property type="match status" value="1"/>
</dbReference>
<evidence type="ECO:0000256" key="3">
    <source>
        <dbReference type="ARBA" id="ARBA00023015"/>
    </source>
</evidence>
<dbReference type="Pfam" id="PF08281">
    <property type="entry name" value="Sigma70_r4_2"/>
    <property type="match status" value="1"/>
</dbReference>
<dbReference type="EMBL" id="AP022612">
    <property type="protein sequence ID" value="BBZ34616.1"/>
    <property type="molecule type" value="Genomic_DNA"/>
</dbReference>
<dbReference type="InterPro" id="IPR036388">
    <property type="entry name" value="WH-like_DNA-bd_sf"/>
</dbReference>
<dbReference type="SUPFAM" id="SSF88659">
    <property type="entry name" value="Sigma3 and sigma4 domains of RNA polymerase sigma factors"/>
    <property type="match status" value="1"/>
</dbReference>
<dbReference type="GO" id="GO:0006352">
    <property type="term" value="P:DNA-templated transcription initiation"/>
    <property type="evidence" value="ECO:0007669"/>
    <property type="project" value="InterPro"/>
</dbReference>
<gene>
    <name evidence="10" type="ORF">MCNF_32210</name>
</gene>
<dbReference type="SUPFAM" id="SSF88946">
    <property type="entry name" value="Sigma2 domain of RNA polymerase sigma factors"/>
    <property type="match status" value="1"/>
</dbReference>
<dbReference type="SUPFAM" id="SSF54427">
    <property type="entry name" value="NTF2-like"/>
    <property type="match status" value="1"/>
</dbReference>
<organism evidence="10 11">
    <name type="scientific">Mycolicibacterium confluentis</name>
    <dbReference type="NCBI Taxonomy" id="28047"/>
    <lineage>
        <taxon>Bacteria</taxon>
        <taxon>Bacillati</taxon>
        <taxon>Actinomycetota</taxon>
        <taxon>Actinomycetes</taxon>
        <taxon>Mycobacteriales</taxon>
        <taxon>Mycobacteriaceae</taxon>
        <taxon>Mycolicibacterium</taxon>
    </lineage>
</organism>
<comment type="similarity">
    <text evidence="1">Belongs to the sigma-70 factor family. ECF subfamily.</text>
</comment>
<dbReference type="InterPro" id="IPR052704">
    <property type="entry name" value="ECF_Sigma-70_Domain"/>
</dbReference>
<protein>
    <submittedName>
        <fullName evidence="10">RNA polymerase sigma factor</fullName>
    </submittedName>
</protein>
<dbReference type="PANTHER" id="PTHR30173">
    <property type="entry name" value="SIGMA 19 FACTOR"/>
    <property type="match status" value="1"/>
</dbReference>
<dbReference type="InterPro" id="IPR013325">
    <property type="entry name" value="RNA_pol_sigma_r2"/>
</dbReference>
<evidence type="ECO:0000256" key="7">
    <source>
        <dbReference type="SAM" id="MobiDB-lite"/>
    </source>
</evidence>
<dbReference type="InterPro" id="IPR013249">
    <property type="entry name" value="RNA_pol_sigma70_r4_t2"/>
</dbReference>
<dbReference type="InterPro" id="IPR032710">
    <property type="entry name" value="NTF2-like_dom_sf"/>
</dbReference>
<reference evidence="10" key="1">
    <citation type="journal article" date="2019" name="Emerg. Microbes Infect.">
        <title>Comprehensive subspecies identification of 175 nontuberculous mycobacteria species based on 7547 genomic profiles.</title>
        <authorList>
            <person name="Matsumoto Y."/>
            <person name="Kinjo T."/>
            <person name="Motooka D."/>
            <person name="Nabeya D."/>
            <person name="Jung N."/>
            <person name="Uechi K."/>
            <person name="Horii T."/>
            <person name="Iida T."/>
            <person name="Fujita J."/>
            <person name="Nakamura S."/>
        </authorList>
    </citation>
    <scope>NUCLEOTIDE SEQUENCE [LARGE SCALE GENOMIC DNA]</scope>
    <source>
        <strain evidence="10">JCM 13671</strain>
    </source>
</reference>
<evidence type="ECO:0000256" key="1">
    <source>
        <dbReference type="ARBA" id="ARBA00010641"/>
    </source>
</evidence>
<dbReference type="NCBIfam" id="TIGR02937">
    <property type="entry name" value="sigma70-ECF"/>
    <property type="match status" value="1"/>
</dbReference>
<feature type="domain" description="RNA polymerase sigma factor 70 region 4 type 2" evidence="9">
    <location>
        <begin position="118"/>
        <end position="168"/>
    </location>
</feature>
<dbReference type="GO" id="GO:0016987">
    <property type="term" value="F:sigma factor activity"/>
    <property type="evidence" value="ECO:0007669"/>
    <property type="project" value="UniProtKB-KW"/>
</dbReference>
<dbReference type="InterPro" id="IPR014284">
    <property type="entry name" value="RNA_pol_sigma-70_dom"/>
</dbReference>
<reference evidence="10" key="2">
    <citation type="submission" date="2020-02" db="EMBL/GenBank/DDBJ databases">
        <authorList>
            <person name="Matsumoto Y."/>
            <person name="Motooka D."/>
            <person name="Nakamura S."/>
        </authorList>
    </citation>
    <scope>NUCLEOTIDE SEQUENCE</scope>
    <source>
        <strain evidence="10">JCM 13671</strain>
    </source>
</reference>
<dbReference type="AlphaFoldDB" id="A0A7I7XZ92"/>
<evidence type="ECO:0000313" key="10">
    <source>
        <dbReference type="EMBL" id="BBZ34616.1"/>
    </source>
</evidence>
<dbReference type="InterPro" id="IPR007627">
    <property type="entry name" value="RNA_pol_sigma70_r2"/>
</dbReference>
<feature type="domain" description="RNA polymerase sigma-70 region 2" evidence="8">
    <location>
        <begin position="15"/>
        <end position="76"/>
    </location>
</feature>
<sequence length="327" mass="35747">MTIVIDRLERDLDRALLINLAYRMLGSMADAEDVAQETYVRWYRMTEAERDSIRTPAAWCVRVATRICLDNLTSARHRREHYVGPWLPEPVPGRSAQPSSLPTDPAEAVAIDEHVSMAMLVVLESMTPAERVSFVLRDVFGYPFSEISAIVGRSEAACRQLAVSARRRVEPARQSAGDPQRHNDTTLALSRAFQRGDIKSVIGLLDPNVCVTNDGGGRVRAALRPIVGAERVLRYLAGVRRLEAAVDTSVIDVNGQAGLRMQRDGVTIAVAALQVRNGLITHLWVVRNSDKLTYWNTAEHASSVPVGSAPESSTSAQGRIGTAAGVE</sequence>
<keyword evidence="4" id="KW-0731">Sigma factor</keyword>
<evidence type="ECO:0000256" key="4">
    <source>
        <dbReference type="ARBA" id="ARBA00023082"/>
    </source>
</evidence>
<keyword evidence="6" id="KW-0804">Transcription</keyword>
<dbReference type="NCBIfam" id="NF007214">
    <property type="entry name" value="PRK09636.1"/>
    <property type="match status" value="1"/>
</dbReference>
<keyword evidence="11" id="KW-1185">Reference proteome</keyword>